<protein>
    <submittedName>
        <fullName evidence="4">NADP-dependent oxidoreductase</fullName>
        <ecNumber evidence="4">1.-.-.-</ecNumber>
    </submittedName>
</protein>
<keyword evidence="2 4" id="KW-0560">Oxidoreductase</keyword>
<dbReference type="GO" id="GO:0016491">
    <property type="term" value="F:oxidoreductase activity"/>
    <property type="evidence" value="ECO:0007669"/>
    <property type="project" value="UniProtKB-KW"/>
</dbReference>
<gene>
    <name evidence="4" type="ORF">RH861_06340</name>
</gene>
<dbReference type="InterPro" id="IPR020843">
    <property type="entry name" value="ER"/>
</dbReference>
<dbReference type="RefSeq" id="WP_310520305.1">
    <property type="nucleotide sequence ID" value="NZ_BAABBS010000002.1"/>
</dbReference>
<keyword evidence="1" id="KW-0521">NADP</keyword>
<evidence type="ECO:0000313" key="5">
    <source>
        <dbReference type="Proteomes" id="UP001260072"/>
    </source>
</evidence>
<feature type="domain" description="Enoyl reductase (ER)" evidence="3">
    <location>
        <begin position="11"/>
        <end position="299"/>
    </location>
</feature>
<evidence type="ECO:0000256" key="2">
    <source>
        <dbReference type="ARBA" id="ARBA00023002"/>
    </source>
</evidence>
<dbReference type="Gene3D" id="3.40.50.720">
    <property type="entry name" value="NAD(P)-binding Rossmann-like Domain"/>
    <property type="match status" value="1"/>
</dbReference>
<sequence length="368" mass="38695">MAKAVRFSEFGGPEVLEIQEIPTPAPGPGEVLVEVYAAGISPVETAVRLGDNADRWPVEFPSGQGREFAGVVAQVGPGVTRFRRGAEVMGYVARGAHATHVVVPETQLLPKPISLSWEIAGSLYVAGTTALGAVEGLNLGANDVVVITAAAGGIGCLAAQFARARGAVVIGSTTEERFDFVRQFGVVPVSYGPDLAARVRAVTRAPVTAFLDFLGGESDEAAELGVPPTRVFTTTDWGAVEDHDAVKLYAGDTIALARVAQLVADRQIRLPIADVFSLSEIADAYRQLDQRDSAGKIVIGMKLVDYKGQKVRPSRLKQQDVTIGVPTPHERVSVEGVLPPVIGDGRARRLRTGSIPQVGAPAAAAPVR</sequence>
<evidence type="ECO:0000256" key="1">
    <source>
        <dbReference type="ARBA" id="ARBA00022857"/>
    </source>
</evidence>
<dbReference type="Gene3D" id="3.90.180.10">
    <property type="entry name" value="Medium-chain alcohol dehydrogenases, catalytic domain"/>
    <property type="match status" value="1"/>
</dbReference>
<accession>A0ABU1FK80</accession>
<dbReference type="InterPro" id="IPR036291">
    <property type="entry name" value="NAD(P)-bd_dom_sf"/>
</dbReference>
<dbReference type="CDD" id="cd05289">
    <property type="entry name" value="MDR_like_2"/>
    <property type="match status" value="1"/>
</dbReference>
<dbReference type="PANTHER" id="PTHR48106:SF18">
    <property type="entry name" value="QUINONE OXIDOREDUCTASE PIG3"/>
    <property type="match status" value="1"/>
</dbReference>
<proteinExistence type="predicted"/>
<comment type="caution">
    <text evidence="4">The sequence shown here is derived from an EMBL/GenBank/DDBJ whole genome shotgun (WGS) entry which is preliminary data.</text>
</comment>
<dbReference type="SUPFAM" id="SSF51735">
    <property type="entry name" value="NAD(P)-binding Rossmann-fold domains"/>
    <property type="match status" value="1"/>
</dbReference>
<dbReference type="PANTHER" id="PTHR48106">
    <property type="entry name" value="QUINONE OXIDOREDUCTASE PIG3-RELATED"/>
    <property type="match status" value="1"/>
</dbReference>
<keyword evidence="5" id="KW-1185">Reference proteome</keyword>
<dbReference type="InterPro" id="IPR013154">
    <property type="entry name" value="ADH-like_N"/>
</dbReference>
<dbReference type="EC" id="1.-.-.-" evidence="4"/>
<dbReference type="InterPro" id="IPR011032">
    <property type="entry name" value="GroES-like_sf"/>
</dbReference>
<dbReference type="SMART" id="SM00829">
    <property type="entry name" value="PKS_ER"/>
    <property type="match status" value="1"/>
</dbReference>
<dbReference type="SUPFAM" id="SSF50129">
    <property type="entry name" value="GroES-like"/>
    <property type="match status" value="1"/>
</dbReference>
<name>A0ABU1FK80_9MICO</name>
<dbReference type="Pfam" id="PF08240">
    <property type="entry name" value="ADH_N"/>
    <property type="match status" value="1"/>
</dbReference>
<evidence type="ECO:0000313" key="4">
    <source>
        <dbReference type="EMBL" id="MDR5691680.1"/>
    </source>
</evidence>
<evidence type="ECO:0000259" key="3">
    <source>
        <dbReference type="SMART" id="SM00829"/>
    </source>
</evidence>
<dbReference type="EMBL" id="JAVKGS010000002">
    <property type="protein sequence ID" value="MDR5691680.1"/>
    <property type="molecule type" value="Genomic_DNA"/>
</dbReference>
<dbReference type="Pfam" id="PF13602">
    <property type="entry name" value="ADH_zinc_N_2"/>
    <property type="match status" value="1"/>
</dbReference>
<organism evidence="4 5">
    <name type="scientific">Agromyces indicus</name>
    <dbReference type="NCBI Taxonomy" id="758919"/>
    <lineage>
        <taxon>Bacteria</taxon>
        <taxon>Bacillati</taxon>
        <taxon>Actinomycetota</taxon>
        <taxon>Actinomycetes</taxon>
        <taxon>Micrococcales</taxon>
        <taxon>Microbacteriaceae</taxon>
        <taxon>Agromyces</taxon>
    </lineage>
</organism>
<reference evidence="5" key="1">
    <citation type="submission" date="2023-07" db="EMBL/GenBank/DDBJ databases">
        <title>Description of three actinobacteria isolated from air of manufacturing shop in a pharmaceutical factory.</title>
        <authorList>
            <person name="Zhang D.-F."/>
        </authorList>
    </citation>
    <scope>NUCLEOTIDE SEQUENCE [LARGE SCALE GENOMIC DNA]</scope>
    <source>
        <strain evidence="5">CCTCC AB 2011122</strain>
    </source>
</reference>
<dbReference type="Proteomes" id="UP001260072">
    <property type="component" value="Unassembled WGS sequence"/>
</dbReference>